<proteinExistence type="predicted"/>
<dbReference type="AlphaFoldDB" id="A0A0H1RQS1"/>
<comment type="caution">
    <text evidence="1">The sequence shown here is derived from an EMBL/GenBank/DDBJ whole genome shotgun (WGS) entry which is preliminary data.</text>
</comment>
<dbReference type="EMBL" id="LCYG01000003">
    <property type="protein sequence ID" value="KLK95017.1"/>
    <property type="molecule type" value="Genomic_DNA"/>
</dbReference>
<organism evidence="1 2">
    <name type="scientific">Microvirga vignae</name>
    <dbReference type="NCBI Taxonomy" id="1225564"/>
    <lineage>
        <taxon>Bacteria</taxon>
        <taxon>Pseudomonadati</taxon>
        <taxon>Pseudomonadota</taxon>
        <taxon>Alphaproteobacteria</taxon>
        <taxon>Hyphomicrobiales</taxon>
        <taxon>Methylobacteriaceae</taxon>
        <taxon>Microvirga</taxon>
    </lineage>
</organism>
<evidence type="ECO:0000313" key="2">
    <source>
        <dbReference type="Proteomes" id="UP000035489"/>
    </source>
</evidence>
<evidence type="ECO:0000313" key="1">
    <source>
        <dbReference type="EMBL" id="KLK95017.1"/>
    </source>
</evidence>
<gene>
    <name evidence="1" type="ORF">AA309_00795</name>
</gene>
<name>A0A0H1RQS1_9HYPH</name>
<accession>A0A0H1RQS1</accession>
<dbReference type="PATRIC" id="fig|1225564.3.peg.3252"/>
<protein>
    <submittedName>
        <fullName evidence="1">Uncharacterized protein</fullName>
    </submittedName>
</protein>
<sequence length="72" mass="7932">MATTPHTASNYVAVFILFTNDHGSAAIYTSCRKIILVVHTTAFNIPTFIAAFIRSNPDARAFRSNTKLDLSE</sequence>
<reference evidence="1 2" key="1">
    <citation type="submission" date="2015-05" db="EMBL/GenBank/DDBJ databases">
        <title>Draft genome sequence of Microvirga vignae strain BR3299, a novel nitrogen fixing bacteria isolated from Brazil semi-aired region.</title>
        <authorList>
            <person name="Zilli J.E."/>
            <person name="Passos S.R."/>
            <person name="Leite J."/>
            <person name="Baldani J.I."/>
            <person name="Xavier G.R."/>
            <person name="Rumjaneck N.G."/>
            <person name="Simoes-Araujo J.L."/>
        </authorList>
    </citation>
    <scope>NUCLEOTIDE SEQUENCE [LARGE SCALE GENOMIC DNA]</scope>
    <source>
        <strain evidence="1 2">BR3299</strain>
    </source>
</reference>
<dbReference type="Proteomes" id="UP000035489">
    <property type="component" value="Unassembled WGS sequence"/>
</dbReference>
<keyword evidence="2" id="KW-1185">Reference proteome</keyword>